<accession>A0A1F6W2A6</accession>
<evidence type="ECO:0000313" key="1">
    <source>
        <dbReference type="EMBL" id="OGI75942.1"/>
    </source>
</evidence>
<reference evidence="1 2" key="1">
    <citation type="journal article" date="2016" name="Nat. Commun.">
        <title>Thousands of microbial genomes shed light on interconnected biogeochemical processes in an aquifer system.</title>
        <authorList>
            <person name="Anantharaman K."/>
            <person name="Brown C.T."/>
            <person name="Hug L.A."/>
            <person name="Sharon I."/>
            <person name="Castelle C.J."/>
            <person name="Probst A.J."/>
            <person name="Thomas B.C."/>
            <person name="Singh A."/>
            <person name="Wilkins M.J."/>
            <person name="Karaoz U."/>
            <person name="Brodie E.L."/>
            <person name="Williams K.H."/>
            <person name="Hubbard S.S."/>
            <person name="Banfield J.F."/>
        </authorList>
    </citation>
    <scope>NUCLEOTIDE SEQUENCE [LARGE SCALE GENOMIC DNA]</scope>
</reference>
<dbReference type="STRING" id="1801756.A3C67_01075"/>
<dbReference type="AlphaFoldDB" id="A0A1F6W2A6"/>
<proteinExistence type="predicted"/>
<dbReference type="EMBL" id="MFUG01000013">
    <property type="protein sequence ID" value="OGI75942.1"/>
    <property type="molecule type" value="Genomic_DNA"/>
</dbReference>
<sequence>MQGDEKNLKDPERKSLASYRTGLQNMSVILSYNKTNKLITALYMVTDIIDEREPLRNKLRTLGIEILSDITSMTRSNLVRNIQAVLSFLNIAFTMNMISEMNKDILVNEFTQLKNLFIVPQDNPVWLEEFLKKEEKKGKKVSPRAFHNNSIGHAKSTRIGVQKGSTLMQALSDINSTSIDLKKERHQEILDILKNNFSNQLGLVGATITDIKSKAQGPIASCGEKTLQRELVSMMKENVLYKTGSKRWSRYLIKDQTLENQKIS</sequence>
<protein>
    <submittedName>
        <fullName evidence="1">Uncharacterized protein</fullName>
    </submittedName>
</protein>
<comment type="caution">
    <text evidence="1">The sequence shown here is derived from an EMBL/GenBank/DDBJ whole genome shotgun (WGS) entry which is preliminary data.</text>
</comment>
<dbReference type="Proteomes" id="UP000179275">
    <property type="component" value="Unassembled WGS sequence"/>
</dbReference>
<evidence type="ECO:0000313" key="2">
    <source>
        <dbReference type="Proteomes" id="UP000179275"/>
    </source>
</evidence>
<organism evidence="1 2">
    <name type="scientific">Candidatus Nomurabacteria bacterium RIFCSPHIGHO2_02_FULL_42_19</name>
    <dbReference type="NCBI Taxonomy" id="1801756"/>
    <lineage>
        <taxon>Bacteria</taxon>
        <taxon>Candidatus Nomuraibacteriota</taxon>
    </lineage>
</organism>
<name>A0A1F6W2A6_9BACT</name>
<gene>
    <name evidence="1" type="ORF">A3C67_01075</name>
</gene>